<feature type="compositionally biased region" description="Polar residues" evidence="1">
    <location>
        <begin position="165"/>
        <end position="176"/>
    </location>
</feature>
<feature type="region of interest" description="Disordered" evidence="1">
    <location>
        <begin position="117"/>
        <end position="139"/>
    </location>
</feature>
<keyword evidence="2" id="KW-1133">Transmembrane helix</keyword>
<evidence type="ECO:0000313" key="4">
    <source>
        <dbReference type="Proteomes" id="UP000187429"/>
    </source>
</evidence>
<organism evidence="3 4">
    <name type="scientific">Smittium culicis</name>
    <dbReference type="NCBI Taxonomy" id="133412"/>
    <lineage>
        <taxon>Eukaryota</taxon>
        <taxon>Fungi</taxon>
        <taxon>Fungi incertae sedis</taxon>
        <taxon>Zoopagomycota</taxon>
        <taxon>Kickxellomycotina</taxon>
        <taxon>Harpellomycetes</taxon>
        <taxon>Harpellales</taxon>
        <taxon>Legeriomycetaceae</taxon>
        <taxon>Smittium</taxon>
    </lineage>
</organism>
<feature type="transmembrane region" description="Helical" evidence="2">
    <location>
        <begin position="387"/>
        <end position="405"/>
    </location>
</feature>
<feature type="region of interest" description="Disordered" evidence="1">
    <location>
        <begin position="215"/>
        <end position="234"/>
    </location>
</feature>
<feature type="region of interest" description="Disordered" evidence="1">
    <location>
        <begin position="264"/>
        <end position="286"/>
    </location>
</feature>
<dbReference type="AlphaFoldDB" id="A0A1R1Y5M0"/>
<feature type="transmembrane region" description="Helical" evidence="2">
    <location>
        <begin position="425"/>
        <end position="450"/>
    </location>
</feature>
<accession>A0A1R1Y5M0</accession>
<sequence>MGDDQEYFGDVIKNLDEYDNSENFETIFQKLLNFFESHFFFTPSYEFLPKFDIAGNSGDSQSEIQQYKLNLLKLAVLILTCTILVHKNEISSVFNNIDKDTCQILIDISERTINNPSRLLTDTETEENTSLEDSNNSLNNSNCILMSNYQQHNDSRSNENSSNNFDINSKIGNNESYNSERLSPMHESVYSSSNDFYDTTSKFLESESSGFFKRFQNNNKANNDRSRYLKSSKKAPEFQINDTSQVLSQVLDYVVGSSVQKLNNPIKSYPESANSISNSSLKSSESSNYSIFTDSEISYSSDHSSEDNNNDNHSIESTSLINKNHRINPTSTFDEISLNTNQLSSRNTSFESISSELVPNISFGIRNNRFESQLSSNMHKTFKFDSFFMYIFLINSAALIINGFYKLISTKAPDYGKLPSRDNLLFYALIDLLWIVALLTVLVVAFGWIWSKAATKNSKVTIF</sequence>
<dbReference type="EMBL" id="LSSM01002332">
    <property type="protein sequence ID" value="OMJ22105.1"/>
    <property type="molecule type" value="Genomic_DNA"/>
</dbReference>
<evidence type="ECO:0000256" key="2">
    <source>
        <dbReference type="SAM" id="Phobius"/>
    </source>
</evidence>
<name>A0A1R1Y5M0_9FUNG</name>
<feature type="region of interest" description="Disordered" evidence="1">
    <location>
        <begin position="151"/>
        <end position="176"/>
    </location>
</feature>
<evidence type="ECO:0000313" key="3">
    <source>
        <dbReference type="EMBL" id="OMJ22105.1"/>
    </source>
</evidence>
<evidence type="ECO:0000256" key="1">
    <source>
        <dbReference type="SAM" id="MobiDB-lite"/>
    </source>
</evidence>
<protein>
    <submittedName>
        <fullName evidence="3">Uncharacterized protein</fullName>
    </submittedName>
</protein>
<comment type="caution">
    <text evidence="3">The sequence shown here is derived from an EMBL/GenBank/DDBJ whole genome shotgun (WGS) entry which is preliminary data.</text>
</comment>
<dbReference type="Proteomes" id="UP000187429">
    <property type="component" value="Unassembled WGS sequence"/>
</dbReference>
<proteinExistence type="predicted"/>
<dbReference type="OrthoDB" id="10463354at2759"/>
<feature type="compositionally biased region" description="Low complexity" evidence="1">
    <location>
        <begin position="272"/>
        <end position="286"/>
    </location>
</feature>
<keyword evidence="2" id="KW-0812">Transmembrane</keyword>
<keyword evidence="2" id="KW-0472">Membrane</keyword>
<keyword evidence="4" id="KW-1185">Reference proteome</keyword>
<gene>
    <name evidence="3" type="ORF">AYI69_g5530</name>
</gene>
<reference evidence="4" key="1">
    <citation type="submission" date="2017-01" db="EMBL/GenBank/DDBJ databases">
        <authorList>
            <person name="Wang Y."/>
            <person name="White M."/>
            <person name="Kvist S."/>
            <person name="Moncalvo J.-M."/>
        </authorList>
    </citation>
    <scope>NUCLEOTIDE SEQUENCE [LARGE SCALE GENOMIC DNA]</scope>
    <source>
        <strain evidence="4">ID-206-W2</strain>
    </source>
</reference>